<evidence type="ECO:0000256" key="3">
    <source>
        <dbReference type="ARBA" id="ARBA00022679"/>
    </source>
</evidence>
<dbReference type="SUPFAM" id="SSF55874">
    <property type="entry name" value="ATPase domain of HSP90 chaperone/DNA topoisomerase II/histidine kinase"/>
    <property type="match status" value="1"/>
</dbReference>
<sequence>MKGKLLINKIMRPSIVFATGVLVVLFLLSFFLYLHISAVHRIEEINGKIGEVDNLIVKSLAEYPGHDSSLSVLETSVEQLYAYPGMEIILTLYSDVLSSPADFTLASKGDIISLYNRISLLKEKISEHSVAREETFRVLYVLILVVVIAMFLLLGISQFETFKVIQLEQERNETNSKLYDQLEKERSLLAFELHDDIAQKLAVIKRYFNSRNSIDEHTNLMEHYASDVIRRVRYLSRMLKAPDNPDISFKDYLETLFADFNVLSDYKLNRKTVGLGALRLTPLAALHIYRIIQEVLTNSRIHSEATEIDLLIVYSHPTLTIKYKDNGKGFEPYLIYKKGIGLDSIKYRLDLLKGKYQLSSAEGEGTDISIDIPVELCEISS</sequence>
<dbReference type="PROSITE" id="PS50109">
    <property type="entry name" value="HIS_KIN"/>
    <property type="match status" value="1"/>
</dbReference>
<name>A0A841RCN7_9SPIO</name>
<keyword evidence="9" id="KW-1185">Reference proteome</keyword>
<dbReference type="CDD" id="cd16917">
    <property type="entry name" value="HATPase_UhpB-NarQ-NarX-like"/>
    <property type="match status" value="1"/>
</dbReference>
<dbReference type="GO" id="GO:0000160">
    <property type="term" value="P:phosphorelay signal transduction system"/>
    <property type="evidence" value="ECO:0007669"/>
    <property type="project" value="UniProtKB-KW"/>
</dbReference>
<evidence type="ECO:0000313" key="8">
    <source>
        <dbReference type="EMBL" id="MBB6481703.1"/>
    </source>
</evidence>
<evidence type="ECO:0000256" key="1">
    <source>
        <dbReference type="ARBA" id="ARBA00000085"/>
    </source>
</evidence>
<protein>
    <recommendedName>
        <fullName evidence="2">histidine kinase</fullName>
        <ecNumber evidence="2">2.7.13.3</ecNumber>
    </recommendedName>
</protein>
<keyword evidence="4 8" id="KW-0418">Kinase</keyword>
<dbReference type="InterPro" id="IPR036890">
    <property type="entry name" value="HATPase_C_sf"/>
</dbReference>
<dbReference type="EMBL" id="JACHGJ010000007">
    <property type="protein sequence ID" value="MBB6481703.1"/>
    <property type="molecule type" value="Genomic_DNA"/>
</dbReference>
<feature type="transmembrane region" description="Helical" evidence="6">
    <location>
        <begin position="15"/>
        <end position="34"/>
    </location>
</feature>
<accession>A0A841RCN7</accession>
<dbReference type="InterPro" id="IPR005467">
    <property type="entry name" value="His_kinase_dom"/>
</dbReference>
<dbReference type="Proteomes" id="UP000587760">
    <property type="component" value="Unassembled WGS sequence"/>
</dbReference>
<evidence type="ECO:0000256" key="6">
    <source>
        <dbReference type="SAM" id="Phobius"/>
    </source>
</evidence>
<dbReference type="RefSeq" id="WP_184747939.1">
    <property type="nucleotide sequence ID" value="NZ_JACHGJ010000007.1"/>
</dbReference>
<comment type="caution">
    <text evidence="8">The sequence shown here is derived from an EMBL/GenBank/DDBJ whole genome shotgun (WGS) entry which is preliminary data.</text>
</comment>
<comment type="catalytic activity">
    <reaction evidence="1">
        <text>ATP + protein L-histidine = ADP + protein N-phospho-L-histidine.</text>
        <dbReference type="EC" id="2.7.13.3"/>
    </reaction>
</comment>
<dbReference type="SMART" id="SM00387">
    <property type="entry name" value="HATPase_c"/>
    <property type="match status" value="1"/>
</dbReference>
<dbReference type="PANTHER" id="PTHR24421">
    <property type="entry name" value="NITRATE/NITRITE SENSOR PROTEIN NARX-RELATED"/>
    <property type="match status" value="1"/>
</dbReference>
<keyword evidence="3" id="KW-0808">Transferase</keyword>
<dbReference type="Gene3D" id="3.30.565.10">
    <property type="entry name" value="Histidine kinase-like ATPase, C-terminal domain"/>
    <property type="match status" value="1"/>
</dbReference>
<evidence type="ECO:0000313" key="9">
    <source>
        <dbReference type="Proteomes" id="UP000587760"/>
    </source>
</evidence>
<evidence type="ECO:0000259" key="7">
    <source>
        <dbReference type="PROSITE" id="PS50109"/>
    </source>
</evidence>
<feature type="transmembrane region" description="Helical" evidence="6">
    <location>
        <begin position="138"/>
        <end position="159"/>
    </location>
</feature>
<evidence type="ECO:0000256" key="5">
    <source>
        <dbReference type="ARBA" id="ARBA00023012"/>
    </source>
</evidence>
<dbReference type="GO" id="GO:0004673">
    <property type="term" value="F:protein histidine kinase activity"/>
    <property type="evidence" value="ECO:0007669"/>
    <property type="project" value="UniProtKB-EC"/>
</dbReference>
<organism evidence="8 9">
    <name type="scientific">Spirochaeta isovalerica</name>
    <dbReference type="NCBI Taxonomy" id="150"/>
    <lineage>
        <taxon>Bacteria</taxon>
        <taxon>Pseudomonadati</taxon>
        <taxon>Spirochaetota</taxon>
        <taxon>Spirochaetia</taxon>
        <taxon>Spirochaetales</taxon>
        <taxon>Spirochaetaceae</taxon>
        <taxon>Spirochaeta</taxon>
    </lineage>
</organism>
<keyword evidence="6" id="KW-0472">Membrane</keyword>
<dbReference type="Pfam" id="PF02518">
    <property type="entry name" value="HATPase_c"/>
    <property type="match status" value="1"/>
</dbReference>
<keyword evidence="5" id="KW-0902">Two-component regulatory system</keyword>
<dbReference type="EC" id="2.7.13.3" evidence="2"/>
<dbReference type="AlphaFoldDB" id="A0A841RCN7"/>
<gene>
    <name evidence="8" type="ORF">HNR50_003383</name>
</gene>
<dbReference type="InterPro" id="IPR003594">
    <property type="entry name" value="HATPase_dom"/>
</dbReference>
<keyword evidence="6" id="KW-0812">Transmembrane</keyword>
<evidence type="ECO:0000256" key="4">
    <source>
        <dbReference type="ARBA" id="ARBA00022777"/>
    </source>
</evidence>
<reference evidence="8 9" key="1">
    <citation type="submission" date="2020-08" db="EMBL/GenBank/DDBJ databases">
        <title>Genomic Encyclopedia of Type Strains, Phase IV (KMG-IV): sequencing the most valuable type-strain genomes for metagenomic binning, comparative biology and taxonomic classification.</title>
        <authorList>
            <person name="Goeker M."/>
        </authorList>
    </citation>
    <scope>NUCLEOTIDE SEQUENCE [LARGE SCALE GENOMIC DNA]</scope>
    <source>
        <strain evidence="8 9">DSM 2461</strain>
    </source>
</reference>
<dbReference type="InterPro" id="IPR050482">
    <property type="entry name" value="Sensor_HK_TwoCompSys"/>
</dbReference>
<keyword evidence="6" id="KW-1133">Transmembrane helix</keyword>
<dbReference type="PANTHER" id="PTHR24421:SF10">
    <property type="entry name" value="NITRATE_NITRITE SENSOR PROTEIN NARQ"/>
    <property type="match status" value="1"/>
</dbReference>
<feature type="domain" description="Histidine kinase" evidence="7">
    <location>
        <begin position="288"/>
        <end position="376"/>
    </location>
</feature>
<proteinExistence type="predicted"/>
<evidence type="ECO:0000256" key="2">
    <source>
        <dbReference type="ARBA" id="ARBA00012438"/>
    </source>
</evidence>